<evidence type="ECO:0000313" key="3">
    <source>
        <dbReference type="EMBL" id="CAL1149981.1"/>
    </source>
</evidence>
<name>A0A9P1G214_9DINO</name>
<dbReference type="InterPro" id="IPR011990">
    <property type="entry name" value="TPR-like_helical_dom_sf"/>
</dbReference>
<reference evidence="3" key="2">
    <citation type="submission" date="2024-04" db="EMBL/GenBank/DDBJ databases">
        <authorList>
            <person name="Chen Y."/>
            <person name="Shah S."/>
            <person name="Dougan E. K."/>
            <person name="Thang M."/>
            <person name="Chan C."/>
        </authorList>
    </citation>
    <scope>NUCLEOTIDE SEQUENCE [LARGE SCALE GENOMIC DNA]</scope>
</reference>
<proteinExistence type="predicted"/>
<feature type="transmembrane region" description="Helical" evidence="1">
    <location>
        <begin position="1240"/>
        <end position="1268"/>
    </location>
</feature>
<protein>
    <recommendedName>
        <fullName evidence="5">Pentatricopeptide repeat-containing protein, chloroplastic</fullName>
    </recommendedName>
</protein>
<dbReference type="PANTHER" id="PTHR47938:SF35">
    <property type="entry name" value="PENTATRICOPEPTIDE REPEAT-CONTAINING PROTEIN 4, MITOCHONDRIAL-RELATED"/>
    <property type="match status" value="1"/>
</dbReference>
<dbReference type="Gene3D" id="1.25.40.10">
    <property type="entry name" value="Tetratricopeptide repeat domain"/>
    <property type="match status" value="3"/>
</dbReference>
<keyword evidence="1" id="KW-1133">Transmembrane helix</keyword>
<keyword evidence="1" id="KW-0472">Membrane</keyword>
<keyword evidence="1" id="KW-0812">Transmembrane</keyword>
<keyword evidence="4" id="KW-1185">Reference proteome</keyword>
<evidence type="ECO:0000256" key="1">
    <source>
        <dbReference type="SAM" id="Phobius"/>
    </source>
</evidence>
<dbReference type="EMBL" id="CAMXCT030002223">
    <property type="protein sequence ID" value="CAL4783918.1"/>
    <property type="molecule type" value="Genomic_DNA"/>
</dbReference>
<organism evidence="2">
    <name type="scientific">Cladocopium goreaui</name>
    <dbReference type="NCBI Taxonomy" id="2562237"/>
    <lineage>
        <taxon>Eukaryota</taxon>
        <taxon>Sar</taxon>
        <taxon>Alveolata</taxon>
        <taxon>Dinophyceae</taxon>
        <taxon>Suessiales</taxon>
        <taxon>Symbiodiniaceae</taxon>
        <taxon>Cladocopium</taxon>
    </lineage>
</organism>
<comment type="caution">
    <text evidence="2">The sequence shown here is derived from an EMBL/GenBank/DDBJ whole genome shotgun (WGS) entry which is preliminary data.</text>
</comment>
<dbReference type="EMBL" id="CAMXCT010002223">
    <property type="protein sequence ID" value="CAI3996606.1"/>
    <property type="molecule type" value="Genomic_DNA"/>
</dbReference>
<evidence type="ECO:0008006" key="5">
    <source>
        <dbReference type="Google" id="ProtNLM"/>
    </source>
</evidence>
<dbReference type="GO" id="GO:0003729">
    <property type="term" value="F:mRNA binding"/>
    <property type="evidence" value="ECO:0007669"/>
    <property type="project" value="TreeGrafter"/>
</dbReference>
<reference evidence="2" key="1">
    <citation type="submission" date="2022-10" db="EMBL/GenBank/DDBJ databases">
        <authorList>
            <person name="Chen Y."/>
            <person name="Dougan E. K."/>
            <person name="Chan C."/>
            <person name="Rhodes N."/>
            <person name="Thang M."/>
        </authorList>
    </citation>
    <scope>NUCLEOTIDE SEQUENCE</scope>
</reference>
<accession>A0A9P1G214</accession>
<dbReference type="PANTHER" id="PTHR47938">
    <property type="entry name" value="RESPIRATORY COMPLEX I CHAPERONE (CIA84), PUTATIVE (AFU_ORTHOLOGUE AFUA_2G06020)-RELATED"/>
    <property type="match status" value="1"/>
</dbReference>
<dbReference type="OrthoDB" id="442629at2759"/>
<gene>
    <name evidence="2" type="ORF">C1SCF055_LOCUS23069</name>
</gene>
<evidence type="ECO:0000313" key="2">
    <source>
        <dbReference type="EMBL" id="CAI3996606.1"/>
    </source>
</evidence>
<dbReference type="Proteomes" id="UP001152797">
    <property type="component" value="Unassembled WGS sequence"/>
</dbReference>
<evidence type="ECO:0000313" key="4">
    <source>
        <dbReference type="Proteomes" id="UP001152797"/>
    </source>
</evidence>
<dbReference type="EMBL" id="CAMXCT020002223">
    <property type="protein sequence ID" value="CAL1149981.1"/>
    <property type="molecule type" value="Genomic_DNA"/>
</dbReference>
<sequence>MKYSALCYARKSELPSPRVRRYLRLAVAVAYASQQFSMARARADDEPQVRLYVVSTGWPYKPTHCPYRAKVVLYGATSARGEAEEITATGKNVSTGAPCVEHSSLAQALLRVEHDCLFIVDVSEIAQPQDWQDEMLRPGRARRMLERWFAKFNCKEATVIAFAQDATLWAPLANLHGEQRISRVVAPTAVPFGAQTELEKAQVETLQVDFQDGWHDVVRAATGEDVSDLPFEDLYFTAVDFDVHRRSKQLVQNAHNISSFIADLAASSLQPGPVDVSTDMAPAQPVLVPGEVLAMLREAWEVKSLVSSATALTTHCLIPGMTFTALTVKVLSVQSDEEVLRATCADCHASVEVIANASASLVKGANVCISGSTITLEGRLFVLARHVAQSPATLREGYAVVPEGQRDVSRLRRCFGCLVLRGKKCVLARDADKNIRIPLDEAALKETAQQAAVRALAEACDIYPEEFFMLQNVAPAVYYEGSTVVSIFCALATNPPPPGASEDEDLLDEDDLYDWFRYDSAVARLPLQQRRVLARLSADLRDALVAKVVTSDYPCDFGSDVVEAPPEPGPSARSWRCQKWIQGKLRRWFQLEKSEELSVLVEEICLDGGAHQDEAVMLRSAKVTQRPKFNHWVMDDFECSRDGPRRRTREQTQRSALLSLLEVPGKVDLETQLALRDFQHLELSWGQDLVPALRALAAKDLWQNAVEFFFEEAASRKANLPEGALNATLNACQRAGQWEACFALLQHSLRTRRSSLDVISFNSSINACQEGAAWLRALQLLQLMERERILANDISYSSCISVCGSAAQWQRSLSLLHRKPGSVVSLGAALDACAKGEAWQEALCLYQLMQHGDTKPNVICGNAVLNAFSKALQWPLALVLLQEMPKTTVISFNSVLSALHHSWPQSLALLLQMRDMSIVNAASYNTCIASMGAALQWPRALLLFEGTGSSGALLGALGQASAWRHALRILRGLKAPDLLCYNATMRACERAHEWQRAMLIFHQIQVKCRSSASYCSACSALSRQKHWQQSLQLLCTATASNLASRPLMGAAIFGAASGAAWQVAVAIFASMRSAQVEPDDSTRHSLLSVLPAEQAPWPRGPQGCRPRVDVGRTLGSFMPLRWATDGSRLLLPMIVQFQPGGKLKVHRVGDFLGDWDFPPSSAMGPMPWDAAEEQRPEVTSGEWKMTKAEGGRVVQFHVLSNGFRRGSIWLPPRKLFFKGKVYGEILSGGKNPTVSIRENLLFYGAGVALLLAFIWGPVSLVALVFLALRDVSIAVGTWTCERLLGDPDTEPLPPVTLKGDEPKKWL</sequence>